<evidence type="ECO:0000313" key="3">
    <source>
        <dbReference type="Proteomes" id="UP001152836"/>
    </source>
</evidence>
<keyword evidence="1" id="KW-0732">Signal</keyword>
<organism evidence="2 3">
    <name type="scientific">Phodopus roborovskii</name>
    <name type="common">Roborovski's desert hamster</name>
    <name type="synonym">Cricetulus roborovskii</name>
    <dbReference type="NCBI Taxonomy" id="109678"/>
    <lineage>
        <taxon>Eukaryota</taxon>
        <taxon>Metazoa</taxon>
        <taxon>Chordata</taxon>
        <taxon>Craniata</taxon>
        <taxon>Vertebrata</taxon>
        <taxon>Euteleostomi</taxon>
        <taxon>Mammalia</taxon>
        <taxon>Eutheria</taxon>
        <taxon>Euarchontoglires</taxon>
        <taxon>Glires</taxon>
        <taxon>Rodentia</taxon>
        <taxon>Myomorpha</taxon>
        <taxon>Muroidea</taxon>
        <taxon>Cricetidae</taxon>
        <taxon>Cricetinae</taxon>
        <taxon>Phodopus</taxon>
    </lineage>
</organism>
<sequence length="158" mass="17549">MIFHTGPTKPALVLLCCVGTWLAICSPSFGAPTATMIQTILKLLKLESKELFEDYHKKDAVGVPTDESLQLPCFTLGCEASTNISTIQAYLEMAKRLSDNRADTTNVTKRLDDIRCSNPPKPNISGPKDFYARKIFTLTVLKRFSDCMAELEAKDRVC</sequence>
<gene>
    <name evidence="2" type="primary">Il31</name>
    <name evidence="2" type="ORF">PHOROB_LOCUS2568</name>
</gene>
<dbReference type="AlphaFoldDB" id="A0AAU9YVU0"/>
<dbReference type="RefSeq" id="XP_051032329.1">
    <property type="nucleotide sequence ID" value="XM_051176372.1"/>
</dbReference>
<dbReference type="KEGG" id="prob:127215903"/>
<accession>A0AAU9YVU0</accession>
<keyword evidence="3" id="KW-1185">Reference proteome</keyword>
<protein>
    <submittedName>
        <fullName evidence="2">Il31 protein</fullName>
    </submittedName>
</protein>
<dbReference type="PANTHER" id="PTHR38652:SF1">
    <property type="entry name" value="INTERLEUKIN-31"/>
    <property type="match status" value="1"/>
</dbReference>
<feature type="signal peptide" evidence="1">
    <location>
        <begin position="1"/>
        <end position="30"/>
    </location>
</feature>
<comment type="caution">
    <text evidence="2">The sequence shown here is derived from an EMBL/GenBank/DDBJ whole genome shotgun (WGS) entry which is preliminary data.</text>
</comment>
<dbReference type="InterPro" id="IPR027987">
    <property type="entry name" value="IL-31"/>
</dbReference>
<dbReference type="GO" id="GO:0005126">
    <property type="term" value="F:cytokine receptor binding"/>
    <property type="evidence" value="ECO:0007669"/>
    <property type="project" value="TreeGrafter"/>
</dbReference>
<evidence type="ECO:0000313" key="2">
    <source>
        <dbReference type="EMBL" id="CAH6778913.1"/>
    </source>
</evidence>
<dbReference type="Pfam" id="PF15209">
    <property type="entry name" value="IL31"/>
    <property type="match status" value="1"/>
</dbReference>
<dbReference type="CTD" id="386653"/>
<dbReference type="GO" id="GO:0005615">
    <property type="term" value="C:extracellular space"/>
    <property type="evidence" value="ECO:0007669"/>
    <property type="project" value="TreeGrafter"/>
</dbReference>
<dbReference type="PANTHER" id="PTHR38652">
    <property type="entry name" value="INTERLEUKIN-31"/>
    <property type="match status" value="1"/>
</dbReference>
<reference evidence="2" key="1">
    <citation type="submission" date="2022-06" db="EMBL/GenBank/DDBJ databases">
        <authorList>
            <person name="Andreotti S."/>
            <person name="Wyler E."/>
        </authorList>
    </citation>
    <scope>NUCLEOTIDE SEQUENCE</scope>
</reference>
<dbReference type="GO" id="GO:0005125">
    <property type="term" value="F:cytokine activity"/>
    <property type="evidence" value="ECO:0007669"/>
    <property type="project" value="TreeGrafter"/>
</dbReference>
<proteinExistence type="predicted"/>
<dbReference type="GeneID" id="127215903"/>
<dbReference type="EMBL" id="CALSGD010000490">
    <property type="protein sequence ID" value="CAH6778913.1"/>
    <property type="molecule type" value="Genomic_DNA"/>
</dbReference>
<evidence type="ECO:0000256" key="1">
    <source>
        <dbReference type="SAM" id="SignalP"/>
    </source>
</evidence>
<name>A0AAU9YVU0_PHORO</name>
<feature type="chain" id="PRO_5043404074" evidence="1">
    <location>
        <begin position="31"/>
        <end position="158"/>
    </location>
</feature>
<dbReference type="Proteomes" id="UP001152836">
    <property type="component" value="Unassembled WGS sequence"/>
</dbReference>